<accession>L7UCV5</accession>
<name>L7UCV5_MYXSD</name>
<dbReference type="PROSITE" id="PS01129">
    <property type="entry name" value="PSI_RLU"/>
    <property type="match status" value="1"/>
</dbReference>
<feature type="region of interest" description="Disordered" evidence="6">
    <location>
        <begin position="316"/>
        <end position="363"/>
    </location>
</feature>
<evidence type="ECO:0000256" key="5">
    <source>
        <dbReference type="RuleBase" id="RU362028"/>
    </source>
</evidence>
<dbReference type="Pfam" id="PF01479">
    <property type="entry name" value="S4"/>
    <property type="match status" value="1"/>
</dbReference>
<keyword evidence="9" id="KW-1185">Reference proteome</keyword>
<dbReference type="EMBL" id="CP004025">
    <property type="protein sequence ID" value="AGC45873.1"/>
    <property type="molecule type" value="Genomic_DNA"/>
</dbReference>
<dbReference type="InterPro" id="IPR006225">
    <property type="entry name" value="PsdUridine_synth_RluC/D"/>
</dbReference>
<dbReference type="PROSITE" id="PS50889">
    <property type="entry name" value="S4"/>
    <property type="match status" value="1"/>
</dbReference>
<dbReference type="OrthoDB" id="128480at2"/>
<feature type="domain" description="RNA-binding S4" evidence="7">
    <location>
        <begin position="18"/>
        <end position="82"/>
    </location>
</feature>
<evidence type="ECO:0000256" key="3">
    <source>
        <dbReference type="PIRSR" id="PIRSR606225-1"/>
    </source>
</evidence>
<dbReference type="InterPro" id="IPR002942">
    <property type="entry name" value="S4_RNA-bd"/>
</dbReference>
<dbReference type="SUPFAM" id="SSF55120">
    <property type="entry name" value="Pseudouridine synthase"/>
    <property type="match status" value="1"/>
</dbReference>
<gene>
    <name evidence="8" type="ordered locus">MYSTI_04581</name>
</gene>
<dbReference type="InterPro" id="IPR050188">
    <property type="entry name" value="RluA_PseudoU_synthase"/>
</dbReference>
<dbReference type="GO" id="GO:0120159">
    <property type="term" value="F:rRNA pseudouridine synthase activity"/>
    <property type="evidence" value="ECO:0007669"/>
    <property type="project" value="UniProtKB-ARBA"/>
</dbReference>
<dbReference type="KEGG" id="msd:MYSTI_04581"/>
<protein>
    <recommendedName>
        <fullName evidence="5">Pseudouridine synthase</fullName>
        <ecNumber evidence="5">5.4.99.-</ecNumber>
    </recommendedName>
</protein>
<dbReference type="InterPro" id="IPR006145">
    <property type="entry name" value="PsdUridine_synth_RsuA/RluA"/>
</dbReference>
<reference evidence="8 9" key="1">
    <citation type="journal article" date="2013" name="Genome Announc.">
        <title>Complete genome sequence of Myxococcus stipitatus strain DSM 14675, a fruiting myxobacterium.</title>
        <authorList>
            <person name="Huntley S."/>
            <person name="Kneip S."/>
            <person name="Treuner-Lange A."/>
            <person name="Sogaard-Andersen L."/>
        </authorList>
    </citation>
    <scope>NUCLEOTIDE SEQUENCE [LARGE SCALE GENOMIC DNA]</scope>
    <source>
        <strain evidence="9">DSM 14675 / JCM 12634 / Mx s8</strain>
    </source>
</reference>
<comment type="similarity">
    <text evidence="1 5">Belongs to the pseudouridine synthase RluA family.</text>
</comment>
<dbReference type="eggNOG" id="COG0564">
    <property type="taxonomic scope" value="Bacteria"/>
</dbReference>
<feature type="compositionally biased region" description="Basic residues" evidence="6">
    <location>
        <begin position="326"/>
        <end position="357"/>
    </location>
</feature>
<dbReference type="STRING" id="1278073.MYSTI_04581"/>
<feature type="active site" evidence="3">
    <location>
        <position position="141"/>
    </location>
</feature>
<keyword evidence="4" id="KW-0694">RNA-binding</keyword>
<proteinExistence type="inferred from homology"/>
<evidence type="ECO:0000256" key="6">
    <source>
        <dbReference type="SAM" id="MobiDB-lite"/>
    </source>
</evidence>
<dbReference type="GO" id="GO:0003723">
    <property type="term" value="F:RNA binding"/>
    <property type="evidence" value="ECO:0007669"/>
    <property type="project" value="UniProtKB-KW"/>
</dbReference>
<dbReference type="SMART" id="SM00363">
    <property type="entry name" value="S4"/>
    <property type="match status" value="1"/>
</dbReference>
<dbReference type="HOGENOM" id="CLU_016902_4_4_7"/>
<evidence type="ECO:0000313" key="8">
    <source>
        <dbReference type="EMBL" id="AGC45873.1"/>
    </source>
</evidence>
<dbReference type="Proteomes" id="UP000011131">
    <property type="component" value="Chromosome"/>
</dbReference>
<evidence type="ECO:0000256" key="4">
    <source>
        <dbReference type="PROSITE-ProRule" id="PRU00182"/>
    </source>
</evidence>
<dbReference type="NCBIfam" id="TIGR00005">
    <property type="entry name" value="rluA_subfam"/>
    <property type="match status" value="1"/>
</dbReference>
<dbReference type="Pfam" id="PF00849">
    <property type="entry name" value="PseudoU_synth_2"/>
    <property type="match status" value="1"/>
</dbReference>
<evidence type="ECO:0000256" key="1">
    <source>
        <dbReference type="ARBA" id="ARBA00010876"/>
    </source>
</evidence>
<evidence type="ECO:0000256" key="2">
    <source>
        <dbReference type="ARBA" id="ARBA00023235"/>
    </source>
</evidence>
<dbReference type="InterPro" id="IPR020103">
    <property type="entry name" value="PsdUridine_synth_cat_dom_sf"/>
</dbReference>
<dbReference type="CDD" id="cd00165">
    <property type="entry name" value="S4"/>
    <property type="match status" value="1"/>
</dbReference>
<comment type="function">
    <text evidence="5">Responsible for synthesis of pseudouridine from uracil.</text>
</comment>
<dbReference type="PANTHER" id="PTHR21600:SF44">
    <property type="entry name" value="RIBOSOMAL LARGE SUBUNIT PSEUDOURIDINE SYNTHASE D"/>
    <property type="match status" value="1"/>
</dbReference>
<dbReference type="InterPro" id="IPR006224">
    <property type="entry name" value="PsdUridine_synth_RluA-like_CS"/>
</dbReference>
<dbReference type="SUPFAM" id="SSF55174">
    <property type="entry name" value="Alpha-L RNA-binding motif"/>
    <property type="match status" value="1"/>
</dbReference>
<dbReference type="GO" id="GO:0000455">
    <property type="term" value="P:enzyme-directed rRNA pseudouridine synthesis"/>
    <property type="evidence" value="ECO:0007669"/>
    <property type="project" value="TreeGrafter"/>
</dbReference>
<evidence type="ECO:0000259" key="7">
    <source>
        <dbReference type="SMART" id="SM00363"/>
    </source>
</evidence>
<dbReference type="Gene3D" id="3.10.290.10">
    <property type="entry name" value="RNA-binding S4 domain"/>
    <property type="match status" value="1"/>
</dbReference>
<dbReference type="RefSeq" id="WP_015350133.1">
    <property type="nucleotide sequence ID" value="NC_020126.1"/>
</dbReference>
<dbReference type="InterPro" id="IPR036986">
    <property type="entry name" value="S4_RNA-bd_sf"/>
</dbReference>
<dbReference type="Gene3D" id="3.30.2350.10">
    <property type="entry name" value="Pseudouridine synthase"/>
    <property type="match status" value="1"/>
</dbReference>
<dbReference type="AlphaFoldDB" id="L7UCV5"/>
<dbReference type="CDD" id="cd02869">
    <property type="entry name" value="PseudoU_synth_RluA_like"/>
    <property type="match status" value="1"/>
</dbReference>
<dbReference type="PATRIC" id="fig|1278073.3.peg.4649"/>
<organism evidence="8 9">
    <name type="scientific">Myxococcus stipitatus (strain DSM 14675 / JCM 12634 / Mx s8)</name>
    <dbReference type="NCBI Taxonomy" id="1278073"/>
    <lineage>
        <taxon>Bacteria</taxon>
        <taxon>Pseudomonadati</taxon>
        <taxon>Myxococcota</taxon>
        <taxon>Myxococcia</taxon>
        <taxon>Myxococcales</taxon>
        <taxon>Cystobacterineae</taxon>
        <taxon>Myxococcaceae</taxon>
        <taxon>Myxococcus</taxon>
    </lineage>
</organism>
<comment type="catalytic activity">
    <reaction evidence="5">
        <text>a uridine in RNA = a pseudouridine in RNA</text>
        <dbReference type="Rhea" id="RHEA:48348"/>
        <dbReference type="Rhea" id="RHEA-COMP:12068"/>
        <dbReference type="Rhea" id="RHEA-COMP:12069"/>
        <dbReference type="ChEBI" id="CHEBI:65314"/>
        <dbReference type="ChEBI" id="CHEBI:65315"/>
    </reaction>
</comment>
<keyword evidence="2 5" id="KW-0413">Isomerase</keyword>
<dbReference type="EC" id="5.4.99.-" evidence="5"/>
<evidence type="ECO:0000313" key="9">
    <source>
        <dbReference type="Proteomes" id="UP000011131"/>
    </source>
</evidence>
<dbReference type="PANTHER" id="PTHR21600">
    <property type="entry name" value="MITOCHONDRIAL RNA PSEUDOURIDINE SYNTHASE"/>
    <property type="match status" value="1"/>
</dbReference>
<sequence length="363" mass="38578">MAAPDTREHRAPPEARGERIDQYLAGVFTDLTRSRIRGLIDDGHVLVDGRSVKAAMRVRGGESLTLHVPAPVAAVPVAEELPLAVLHEDKDLVVVDKAAGMVVHPGAGHASGTLVNALLHRVKDLAGVGGELRPGIVHRLDKDTTGCLVVAKNEQALVALQKSFKGREVTKTYLAVVHGSPPAEGRIETLYGRHPVHRQRFTGKVREGKPAITLFRVLESFDGAALVEVDLLTGRTHQIRVHLAESGHPLLGDTLYGVGRKPKGEAGAAQERLGRQALHAWRLAFAHPRTGKHLALEAPVPDDFNAALALLRGPDALSVTPPTAPARKKAAGKKASAKKPVSKKAAAKKASAKKPVSKKAASE</sequence>